<feature type="compositionally biased region" description="Pro residues" evidence="1">
    <location>
        <begin position="174"/>
        <end position="183"/>
    </location>
</feature>
<proteinExistence type="predicted"/>
<dbReference type="EMBL" id="VYYT01000400">
    <property type="protein sequence ID" value="KAK2737463.1"/>
    <property type="molecule type" value="Genomic_DNA"/>
</dbReference>
<accession>A0AAE0D1D8</accession>
<comment type="caution">
    <text evidence="2">The sequence shown here is derived from an EMBL/GenBank/DDBJ whole genome shotgun (WGS) entry which is preliminary data.</text>
</comment>
<evidence type="ECO:0000313" key="2">
    <source>
        <dbReference type="EMBL" id="KAK2737463.1"/>
    </source>
</evidence>
<evidence type="ECO:0000313" key="3">
    <source>
        <dbReference type="Proteomes" id="UP001281614"/>
    </source>
</evidence>
<organism evidence="2 3">
    <name type="scientific">Colletotrichum kahawae</name>
    <name type="common">Coffee berry disease fungus</name>
    <dbReference type="NCBI Taxonomy" id="34407"/>
    <lineage>
        <taxon>Eukaryota</taxon>
        <taxon>Fungi</taxon>
        <taxon>Dikarya</taxon>
        <taxon>Ascomycota</taxon>
        <taxon>Pezizomycotina</taxon>
        <taxon>Sordariomycetes</taxon>
        <taxon>Hypocreomycetidae</taxon>
        <taxon>Glomerellales</taxon>
        <taxon>Glomerellaceae</taxon>
        <taxon>Colletotrichum</taxon>
        <taxon>Colletotrichum gloeosporioides species complex</taxon>
    </lineage>
</organism>
<dbReference type="AlphaFoldDB" id="A0AAE0D1D8"/>
<reference evidence="2" key="1">
    <citation type="submission" date="2023-02" db="EMBL/GenBank/DDBJ databases">
        <title>Colletotrichum kahawae CIFC_Que2 genome sequencing and assembly.</title>
        <authorList>
            <person name="Baroncelli R."/>
        </authorList>
    </citation>
    <scope>NUCLEOTIDE SEQUENCE</scope>
    <source>
        <strain evidence="2">CIFC_Que2</strain>
    </source>
</reference>
<gene>
    <name evidence="2" type="ORF">CKAH01_07534</name>
</gene>
<dbReference type="Proteomes" id="UP001281614">
    <property type="component" value="Unassembled WGS sequence"/>
</dbReference>
<sequence>MEYLGKAGPALIRLLVPFPSPVTRLHRQLQCSRATPVKRDWGGCKCQMGSPGKLEGSFLVCFFSRAAAAAAAAGATGWKRGRKDSVSRKEGTSSRIQTVVARFEEAQLFSLSCLLLQPFARNHRIAALRRSTWYLKPLRDMAGSRAMPDDITDGITLYLAATPSATDNANEPSSPLPLPPPPSITTTTTTMS</sequence>
<name>A0AAE0D1D8_COLKA</name>
<feature type="region of interest" description="Disordered" evidence="1">
    <location>
        <begin position="165"/>
        <end position="192"/>
    </location>
</feature>
<protein>
    <submittedName>
        <fullName evidence="2">Uncharacterized protein</fullName>
    </submittedName>
</protein>
<keyword evidence="3" id="KW-1185">Reference proteome</keyword>
<evidence type="ECO:0000256" key="1">
    <source>
        <dbReference type="SAM" id="MobiDB-lite"/>
    </source>
</evidence>